<dbReference type="PANTHER" id="PTHR36837">
    <property type="entry name" value="POLY(3-HYDROXYALKANOATE) POLYMERASE SUBUNIT PHAC"/>
    <property type="match status" value="1"/>
</dbReference>
<protein>
    <submittedName>
        <fullName evidence="2">Poly(3-hydroxybutyrate) depolymerase</fullName>
    </submittedName>
</protein>
<organism evidence="2 3">
    <name type="scientific">Aliidongia dinghuensis</name>
    <dbReference type="NCBI Taxonomy" id="1867774"/>
    <lineage>
        <taxon>Bacteria</taxon>
        <taxon>Pseudomonadati</taxon>
        <taxon>Pseudomonadota</taxon>
        <taxon>Alphaproteobacteria</taxon>
        <taxon>Rhodospirillales</taxon>
        <taxon>Dongiaceae</taxon>
        <taxon>Aliidongia</taxon>
    </lineage>
</organism>
<evidence type="ECO:0000313" key="3">
    <source>
        <dbReference type="Proteomes" id="UP000646365"/>
    </source>
</evidence>
<dbReference type="Proteomes" id="UP000646365">
    <property type="component" value="Unassembled WGS sequence"/>
</dbReference>
<reference evidence="2" key="1">
    <citation type="journal article" date="2014" name="Int. J. Syst. Evol. Microbiol.">
        <title>Complete genome sequence of Corynebacterium casei LMG S-19264T (=DSM 44701T), isolated from a smear-ripened cheese.</title>
        <authorList>
            <consortium name="US DOE Joint Genome Institute (JGI-PGF)"/>
            <person name="Walter F."/>
            <person name="Albersmeier A."/>
            <person name="Kalinowski J."/>
            <person name="Ruckert C."/>
        </authorList>
    </citation>
    <scope>NUCLEOTIDE SEQUENCE</scope>
    <source>
        <strain evidence="2">CGMCC 1.15725</strain>
    </source>
</reference>
<dbReference type="RefSeq" id="WP_189052343.1">
    <property type="nucleotide sequence ID" value="NZ_BMJQ01000029.1"/>
</dbReference>
<dbReference type="Gene3D" id="3.40.50.1820">
    <property type="entry name" value="alpha/beta hydrolase"/>
    <property type="match status" value="1"/>
</dbReference>
<dbReference type="SUPFAM" id="SSF53474">
    <property type="entry name" value="alpha/beta-Hydrolases"/>
    <property type="match status" value="1"/>
</dbReference>
<keyword evidence="3" id="KW-1185">Reference proteome</keyword>
<feature type="domain" description="PHB de-polymerase C-terminal" evidence="1">
    <location>
        <begin position="203"/>
        <end position="403"/>
    </location>
</feature>
<evidence type="ECO:0000259" key="1">
    <source>
        <dbReference type="Pfam" id="PF06850"/>
    </source>
</evidence>
<proteinExistence type="predicted"/>
<reference evidence="2" key="2">
    <citation type="submission" date="2020-09" db="EMBL/GenBank/DDBJ databases">
        <authorList>
            <person name="Sun Q."/>
            <person name="Zhou Y."/>
        </authorList>
    </citation>
    <scope>NUCLEOTIDE SEQUENCE</scope>
    <source>
        <strain evidence="2">CGMCC 1.15725</strain>
    </source>
</reference>
<gene>
    <name evidence="2" type="ORF">GCM10011611_64660</name>
</gene>
<evidence type="ECO:0000313" key="2">
    <source>
        <dbReference type="EMBL" id="GGF49302.1"/>
    </source>
</evidence>
<dbReference type="EMBL" id="BMJQ01000029">
    <property type="protein sequence ID" value="GGF49302.1"/>
    <property type="molecule type" value="Genomic_DNA"/>
</dbReference>
<dbReference type="InterPro" id="IPR009656">
    <property type="entry name" value="PHB_depo_C"/>
</dbReference>
<dbReference type="Pfam" id="PF06850">
    <property type="entry name" value="PHB_depo_C"/>
    <property type="match status" value="1"/>
</dbReference>
<accession>A0A8J3E7T6</accession>
<dbReference type="NCBIfam" id="TIGR01849">
    <property type="entry name" value="PHB_depoly_PhaZ"/>
    <property type="match status" value="1"/>
</dbReference>
<dbReference type="PANTHER" id="PTHR36837:SF4">
    <property type="entry name" value="BLR0908 PROTEIN"/>
    <property type="match status" value="1"/>
</dbReference>
<dbReference type="InterPro" id="IPR029058">
    <property type="entry name" value="AB_hydrolase_fold"/>
</dbReference>
<name>A0A8J3E7T6_9PROT</name>
<dbReference type="PIRSF" id="PIRSF020818">
    <property type="entry name" value="PHB_depoly_PhaZ"/>
    <property type="match status" value="1"/>
</dbReference>
<sequence length="405" mass="44690">MLYQAYQAHADVMAPLRVLAQATGAFLKQPWPGFGDNLMVRTMAAACELVSRAGMSHRRPPFAIETTVVDGREVAVSEEDAVVTPFGNLLHFAKEGGAEQPRVLLVAPMSGHFATLLRGTVKTLLPDHDVYITDWKNARAVSPLHGRFDLDDFIDTIIEFVNFLGPKSNVIAVCQPAVPVFAAVSLMAAAGDQNQPATMTLMGGPIDTRINPTQVNLLATTRDLEWFERNVITSVPLRYPGAFRRVYPGFLQLAGFMTMNLDRHVNAHVDLFHHLVKGDGESAEATRRFYDEYTAVMDLPAEFYLQTIREVFQEHSLSLGRLVSRGRKAEPQAIRQTALLTIEGENDDICAAGQTSAAHALCSGLSAAKKAQHIQPQVGHYGVFNGRRWATEIYPVLREFIRTHG</sequence>
<dbReference type="InterPro" id="IPR051321">
    <property type="entry name" value="PHA/PHB_synthase"/>
</dbReference>
<dbReference type="InterPro" id="IPR010915">
    <property type="entry name" value="PHB_depoly_PhaZ"/>
</dbReference>
<dbReference type="AlphaFoldDB" id="A0A8J3E7T6"/>
<comment type="caution">
    <text evidence="2">The sequence shown here is derived from an EMBL/GenBank/DDBJ whole genome shotgun (WGS) entry which is preliminary data.</text>
</comment>